<dbReference type="CDD" id="cd11534">
    <property type="entry name" value="NTP-PPase_HisIE_like"/>
    <property type="match status" value="1"/>
</dbReference>
<gene>
    <name evidence="13 14" type="primary">hisE</name>
    <name evidence="14" type="ORF">MTBPR1_20108</name>
</gene>
<evidence type="ECO:0000256" key="1">
    <source>
        <dbReference type="ARBA" id="ARBA00001460"/>
    </source>
</evidence>
<accession>A0A1C3RG49</accession>
<sequence>MDATVLDTLFKTIASRKGADPSQSYTAKLFSKGRGKIAQKVGEEGVECVIAALSEGNEELVGESADLFYHLMVLWAEMGVKPEDVWAELAKREGISGIVEKASRPKE</sequence>
<name>A0A1C3RG49_9PROT</name>
<evidence type="ECO:0000256" key="3">
    <source>
        <dbReference type="ARBA" id="ARBA00005204"/>
    </source>
</evidence>
<evidence type="ECO:0000256" key="13">
    <source>
        <dbReference type="HAMAP-Rule" id="MF_01020"/>
    </source>
</evidence>
<dbReference type="Proteomes" id="UP000231658">
    <property type="component" value="Unassembled WGS sequence"/>
</dbReference>
<comment type="similarity">
    <text evidence="4 13">Belongs to the PRA-PH family.</text>
</comment>
<evidence type="ECO:0000256" key="11">
    <source>
        <dbReference type="ARBA" id="ARBA00022840"/>
    </source>
</evidence>
<evidence type="ECO:0000256" key="4">
    <source>
        <dbReference type="ARBA" id="ARBA00009392"/>
    </source>
</evidence>
<evidence type="ECO:0000313" key="14">
    <source>
        <dbReference type="EMBL" id="SCA56260.1"/>
    </source>
</evidence>
<dbReference type="FunFam" id="1.10.287.1080:FF:000002">
    <property type="entry name" value="Histidine biosynthesis bifunctional protein HisIE"/>
    <property type="match status" value="1"/>
</dbReference>
<evidence type="ECO:0000256" key="12">
    <source>
        <dbReference type="ARBA" id="ARBA00023102"/>
    </source>
</evidence>
<dbReference type="EMBL" id="FLYE01000012">
    <property type="protein sequence ID" value="SCA56260.1"/>
    <property type="molecule type" value="Genomic_DNA"/>
</dbReference>
<dbReference type="PANTHER" id="PTHR42945">
    <property type="entry name" value="HISTIDINE BIOSYNTHESIS BIFUNCTIONAL PROTEIN"/>
    <property type="match status" value="1"/>
</dbReference>
<proteinExistence type="inferred from homology"/>
<keyword evidence="12 13" id="KW-0368">Histidine biosynthesis</keyword>
<dbReference type="GO" id="GO:0004636">
    <property type="term" value="F:phosphoribosyl-ATP diphosphatase activity"/>
    <property type="evidence" value="ECO:0007669"/>
    <property type="project" value="UniProtKB-UniRule"/>
</dbReference>
<evidence type="ECO:0000256" key="2">
    <source>
        <dbReference type="ARBA" id="ARBA00004496"/>
    </source>
</evidence>
<dbReference type="UniPathway" id="UPA00031">
    <property type="reaction ID" value="UER00007"/>
</dbReference>
<dbReference type="InterPro" id="IPR021130">
    <property type="entry name" value="PRib-ATP_PPHydrolase-like"/>
</dbReference>
<dbReference type="NCBIfam" id="NF001613">
    <property type="entry name" value="PRK00400.1-5"/>
    <property type="match status" value="1"/>
</dbReference>
<evidence type="ECO:0000256" key="7">
    <source>
        <dbReference type="ARBA" id="ARBA00022490"/>
    </source>
</evidence>
<dbReference type="GO" id="GO:0005737">
    <property type="term" value="C:cytoplasm"/>
    <property type="evidence" value="ECO:0007669"/>
    <property type="project" value="UniProtKB-SubCell"/>
</dbReference>
<dbReference type="AlphaFoldDB" id="A0A1C3RG49"/>
<evidence type="ECO:0000256" key="9">
    <source>
        <dbReference type="ARBA" id="ARBA00022741"/>
    </source>
</evidence>
<keyword evidence="10 13" id="KW-0378">Hydrolase</keyword>
<comment type="catalytic activity">
    <reaction evidence="1 13">
        <text>1-(5-phospho-beta-D-ribosyl)-ATP + H2O = 1-(5-phospho-beta-D-ribosyl)-5'-AMP + diphosphate + H(+)</text>
        <dbReference type="Rhea" id="RHEA:22828"/>
        <dbReference type="ChEBI" id="CHEBI:15377"/>
        <dbReference type="ChEBI" id="CHEBI:15378"/>
        <dbReference type="ChEBI" id="CHEBI:33019"/>
        <dbReference type="ChEBI" id="CHEBI:59457"/>
        <dbReference type="ChEBI" id="CHEBI:73183"/>
        <dbReference type="EC" id="3.6.1.31"/>
    </reaction>
</comment>
<dbReference type="GO" id="GO:0005524">
    <property type="term" value="F:ATP binding"/>
    <property type="evidence" value="ECO:0007669"/>
    <property type="project" value="UniProtKB-KW"/>
</dbReference>
<evidence type="ECO:0000313" key="15">
    <source>
        <dbReference type="Proteomes" id="UP000231658"/>
    </source>
</evidence>
<keyword evidence="7 13" id="KW-0963">Cytoplasm</keyword>
<dbReference type="EC" id="3.6.1.31" evidence="5 13"/>
<evidence type="ECO:0000256" key="5">
    <source>
        <dbReference type="ARBA" id="ARBA00012414"/>
    </source>
</evidence>
<dbReference type="GO" id="GO:0000105">
    <property type="term" value="P:L-histidine biosynthetic process"/>
    <property type="evidence" value="ECO:0007669"/>
    <property type="project" value="UniProtKB-UniRule"/>
</dbReference>
<protein>
    <recommendedName>
        <fullName evidence="6 13">Phosphoribosyl-ATP pyrophosphatase</fullName>
        <shortName evidence="13">PRA-PH</shortName>
        <ecNumber evidence="5 13">3.6.1.31</ecNumber>
    </recommendedName>
</protein>
<dbReference type="RefSeq" id="WP_069186937.1">
    <property type="nucleotide sequence ID" value="NZ_FLYE01000012.1"/>
</dbReference>
<keyword evidence="15" id="KW-1185">Reference proteome</keyword>
<keyword evidence="11 13" id="KW-0067">ATP-binding</keyword>
<dbReference type="Pfam" id="PF01503">
    <property type="entry name" value="PRA-PH"/>
    <property type="match status" value="1"/>
</dbReference>
<dbReference type="STRING" id="1867952.MTBPR1_20108"/>
<reference evidence="14 15" key="1">
    <citation type="submission" date="2016-07" db="EMBL/GenBank/DDBJ databases">
        <authorList>
            <person name="Lefevre C.T."/>
        </authorList>
    </citation>
    <scope>NUCLEOTIDE SEQUENCE [LARGE SCALE GENOMIC DNA]</scope>
    <source>
        <strain evidence="14">PR1</strain>
    </source>
</reference>
<dbReference type="PANTHER" id="PTHR42945:SF9">
    <property type="entry name" value="HISTIDINE BIOSYNTHESIS BIFUNCTIONAL PROTEIN HISIE"/>
    <property type="match status" value="1"/>
</dbReference>
<evidence type="ECO:0000256" key="10">
    <source>
        <dbReference type="ARBA" id="ARBA00022801"/>
    </source>
</evidence>
<dbReference type="HAMAP" id="MF_01020">
    <property type="entry name" value="HisE"/>
    <property type="match status" value="1"/>
</dbReference>
<evidence type="ECO:0000256" key="8">
    <source>
        <dbReference type="ARBA" id="ARBA00022605"/>
    </source>
</evidence>
<evidence type="ECO:0000256" key="6">
    <source>
        <dbReference type="ARBA" id="ARBA00013336"/>
    </source>
</evidence>
<keyword evidence="8 13" id="KW-0028">Amino-acid biosynthesis</keyword>
<dbReference type="NCBIfam" id="NF001611">
    <property type="entry name" value="PRK00400.1-3"/>
    <property type="match status" value="1"/>
</dbReference>
<comment type="subcellular location">
    <subcellularLocation>
        <location evidence="2 13">Cytoplasm</location>
    </subcellularLocation>
</comment>
<dbReference type="Gene3D" id="1.10.287.1080">
    <property type="entry name" value="MazG-like"/>
    <property type="match status" value="1"/>
</dbReference>
<dbReference type="SUPFAM" id="SSF101386">
    <property type="entry name" value="all-alpha NTP pyrophosphatases"/>
    <property type="match status" value="1"/>
</dbReference>
<organism evidence="14 15">
    <name type="scientific">Candidatus Terasakiella magnetica</name>
    <dbReference type="NCBI Taxonomy" id="1867952"/>
    <lineage>
        <taxon>Bacteria</taxon>
        <taxon>Pseudomonadati</taxon>
        <taxon>Pseudomonadota</taxon>
        <taxon>Alphaproteobacteria</taxon>
        <taxon>Rhodospirillales</taxon>
        <taxon>Terasakiellaceae</taxon>
        <taxon>Terasakiella</taxon>
    </lineage>
</organism>
<dbReference type="InterPro" id="IPR008179">
    <property type="entry name" value="HisE"/>
</dbReference>
<keyword evidence="9 13" id="KW-0547">Nucleotide-binding</keyword>
<comment type="pathway">
    <text evidence="3 13">Amino-acid biosynthesis; L-histidine biosynthesis; L-histidine from 5-phospho-alpha-D-ribose 1-diphosphate: step 2/9.</text>
</comment>
<dbReference type="NCBIfam" id="TIGR03188">
    <property type="entry name" value="histidine_hisI"/>
    <property type="match status" value="1"/>
</dbReference>